<evidence type="ECO:0000313" key="3">
    <source>
        <dbReference type="Proteomes" id="UP000652013"/>
    </source>
</evidence>
<dbReference type="InterPro" id="IPR016040">
    <property type="entry name" value="NAD(P)-bd_dom"/>
</dbReference>
<dbReference type="SUPFAM" id="SSF51735">
    <property type="entry name" value="NAD(P)-binding Rossmann-fold domains"/>
    <property type="match status" value="1"/>
</dbReference>
<protein>
    <submittedName>
        <fullName evidence="2">Nucleotide-diphosphate-sugar epimerase</fullName>
    </submittedName>
</protein>
<evidence type="ECO:0000259" key="1">
    <source>
        <dbReference type="Pfam" id="PF13460"/>
    </source>
</evidence>
<dbReference type="EMBL" id="BOOY01000013">
    <property type="protein sequence ID" value="GIJ02631.1"/>
    <property type="molecule type" value="Genomic_DNA"/>
</dbReference>
<dbReference type="InterPro" id="IPR051207">
    <property type="entry name" value="ComplexI_NDUFA9_subunit"/>
</dbReference>
<keyword evidence="3" id="KW-1185">Reference proteome</keyword>
<dbReference type="InterPro" id="IPR036291">
    <property type="entry name" value="NAD(P)-bd_dom_sf"/>
</dbReference>
<dbReference type="Proteomes" id="UP000652013">
    <property type="component" value="Unassembled WGS sequence"/>
</dbReference>
<proteinExistence type="predicted"/>
<reference evidence="2" key="1">
    <citation type="submission" date="2021-01" db="EMBL/GenBank/DDBJ databases">
        <title>Whole genome shotgun sequence of Spirilliplanes yamanashiensis NBRC 15828.</title>
        <authorList>
            <person name="Komaki H."/>
            <person name="Tamura T."/>
        </authorList>
    </citation>
    <scope>NUCLEOTIDE SEQUENCE</scope>
    <source>
        <strain evidence="2">NBRC 15828</strain>
    </source>
</reference>
<dbReference type="GO" id="GO:0044877">
    <property type="term" value="F:protein-containing complex binding"/>
    <property type="evidence" value="ECO:0007669"/>
    <property type="project" value="TreeGrafter"/>
</dbReference>
<dbReference type="PANTHER" id="PTHR12126:SF11">
    <property type="entry name" value="NADH DEHYDROGENASE [UBIQUINONE] 1 ALPHA SUBCOMPLEX SUBUNIT 9, MITOCHONDRIAL"/>
    <property type="match status" value="1"/>
</dbReference>
<feature type="domain" description="NAD(P)-binding" evidence="1">
    <location>
        <begin position="3"/>
        <end position="169"/>
    </location>
</feature>
<dbReference type="Gene3D" id="3.40.50.720">
    <property type="entry name" value="NAD(P)-binding Rossmann-like Domain"/>
    <property type="match status" value="1"/>
</dbReference>
<name>A0A8J3Y6A0_9ACTN</name>
<sequence length="252" mass="26152">MTGASGTLGRMVVPALTAAGHEVRPMSSRPRAGWAHADLATGDGLAAAVAGAHTIVHLASVPGGGRRTALVDVEGTRRLLDAASAAGVRHVVYVSIVGVDRVPLAYYRAKLATERVVAGGGVPWSVLRATQFHEFVDQLLRMSTRLGPLVLDRRMRAQPVATADVAARLAGMVGAGASGAVEEFGGPETMALGDVAPRWQRARRTPRPELPIRLPGGFGRAVRDGGLCTTATPTGTGTFDEYLAGAYGLSRS</sequence>
<comment type="caution">
    <text evidence="2">The sequence shown here is derived from an EMBL/GenBank/DDBJ whole genome shotgun (WGS) entry which is preliminary data.</text>
</comment>
<organism evidence="2 3">
    <name type="scientific">Spirilliplanes yamanashiensis</name>
    <dbReference type="NCBI Taxonomy" id="42233"/>
    <lineage>
        <taxon>Bacteria</taxon>
        <taxon>Bacillati</taxon>
        <taxon>Actinomycetota</taxon>
        <taxon>Actinomycetes</taxon>
        <taxon>Micromonosporales</taxon>
        <taxon>Micromonosporaceae</taxon>
        <taxon>Spirilliplanes</taxon>
    </lineage>
</organism>
<dbReference type="AlphaFoldDB" id="A0A8J3Y6A0"/>
<dbReference type="PANTHER" id="PTHR12126">
    <property type="entry name" value="NADH-UBIQUINONE OXIDOREDUCTASE 39 KDA SUBUNIT-RELATED"/>
    <property type="match status" value="1"/>
</dbReference>
<accession>A0A8J3Y6A0</accession>
<dbReference type="Pfam" id="PF13460">
    <property type="entry name" value="NAD_binding_10"/>
    <property type="match status" value="1"/>
</dbReference>
<gene>
    <name evidence="2" type="ORF">Sya03_19830</name>
</gene>
<evidence type="ECO:0000313" key="2">
    <source>
        <dbReference type="EMBL" id="GIJ02631.1"/>
    </source>
</evidence>